<proteinExistence type="predicted"/>
<dbReference type="EMBL" id="JAVLVU010000001">
    <property type="protein sequence ID" value="MDT3403986.1"/>
    <property type="molecule type" value="Genomic_DNA"/>
</dbReference>
<comment type="caution">
    <text evidence="1">The sequence shown here is derived from an EMBL/GenBank/DDBJ whole genome shotgun (WGS) entry which is preliminary data.</text>
</comment>
<dbReference type="InterPro" id="IPR051783">
    <property type="entry name" value="NAD(P)-dependent_oxidoreduct"/>
</dbReference>
<dbReference type="SUPFAM" id="SSF51735">
    <property type="entry name" value="NAD(P)-binding Rossmann-fold domains"/>
    <property type="match status" value="1"/>
</dbReference>
<accession>A0ABU3GWY3</accession>
<organism evidence="1 2">
    <name type="scientific">Mucilaginibacter terrae</name>
    <dbReference type="NCBI Taxonomy" id="1955052"/>
    <lineage>
        <taxon>Bacteria</taxon>
        <taxon>Pseudomonadati</taxon>
        <taxon>Bacteroidota</taxon>
        <taxon>Sphingobacteriia</taxon>
        <taxon>Sphingobacteriales</taxon>
        <taxon>Sphingobacteriaceae</taxon>
        <taxon>Mucilaginibacter</taxon>
    </lineage>
</organism>
<evidence type="ECO:0000313" key="2">
    <source>
        <dbReference type="Proteomes" id="UP001258315"/>
    </source>
</evidence>
<dbReference type="Proteomes" id="UP001258315">
    <property type="component" value="Unassembled WGS sequence"/>
</dbReference>
<protein>
    <submittedName>
        <fullName evidence="1">Nucleoside-diphosphate-sugar epimerase</fullName>
    </submittedName>
</protein>
<dbReference type="RefSeq" id="WP_311951329.1">
    <property type="nucleotide sequence ID" value="NZ_JAVLVU010000001.1"/>
</dbReference>
<dbReference type="PANTHER" id="PTHR48079">
    <property type="entry name" value="PROTEIN YEEZ"/>
    <property type="match status" value="1"/>
</dbReference>
<dbReference type="InterPro" id="IPR036291">
    <property type="entry name" value="NAD(P)-bd_dom_sf"/>
</dbReference>
<name>A0ABU3GWY3_9SPHI</name>
<keyword evidence="2" id="KW-1185">Reference proteome</keyword>
<dbReference type="Gene3D" id="3.40.50.720">
    <property type="entry name" value="NAD(P)-binding Rossmann-like Domain"/>
    <property type="match status" value="1"/>
</dbReference>
<sequence>MPRAASEEAAAAVAAKGVNVYVVRLPPSVHGTGDHGFVPMLINLAKEKGEAAYINSGDNVWPAVHRTDAAALYRLIVEKQPSLKVLHAVAEEGVPYLHIAETIGKGVAIPVLSKSGDAVAAYFGWFSHFAAMHCPASSDETRRALGWESKGPGLLTDMVNGGYFA</sequence>
<gene>
    <name evidence="1" type="ORF">QE417_003058</name>
</gene>
<dbReference type="PANTHER" id="PTHR48079:SF9">
    <property type="entry name" value="PUTATIVE-RELATED"/>
    <property type="match status" value="1"/>
</dbReference>
<reference evidence="2" key="1">
    <citation type="submission" date="2023-07" db="EMBL/GenBank/DDBJ databases">
        <title>Functional and genomic diversity of the sorghum phyllosphere microbiome.</title>
        <authorList>
            <person name="Shade A."/>
        </authorList>
    </citation>
    <scope>NUCLEOTIDE SEQUENCE [LARGE SCALE GENOMIC DNA]</scope>
    <source>
        <strain evidence="2">SORGH_AS_0422</strain>
    </source>
</reference>
<evidence type="ECO:0000313" key="1">
    <source>
        <dbReference type="EMBL" id="MDT3403986.1"/>
    </source>
</evidence>